<evidence type="ECO:0000313" key="3">
    <source>
        <dbReference type="EMBL" id="ORC89696.1"/>
    </source>
</evidence>
<feature type="compositionally biased region" description="Low complexity" evidence="2">
    <location>
        <begin position="401"/>
        <end position="411"/>
    </location>
</feature>
<feature type="coiled-coil region" evidence="1">
    <location>
        <begin position="53"/>
        <end position="80"/>
    </location>
</feature>
<dbReference type="OrthoDB" id="267158at2759"/>
<name>A0A1X0NYB6_9TRYP</name>
<feature type="compositionally biased region" description="Low complexity" evidence="2">
    <location>
        <begin position="418"/>
        <end position="437"/>
    </location>
</feature>
<keyword evidence="1" id="KW-0175">Coiled coil</keyword>
<evidence type="ECO:0000256" key="1">
    <source>
        <dbReference type="SAM" id="Coils"/>
    </source>
</evidence>
<dbReference type="GeneID" id="39984719"/>
<dbReference type="RefSeq" id="XP_028883762.1">
    <property type="nucleotide sequence ID" value="XM_029024939.1"/>
</dbReference>
<feature type="region of interest" description="Disordered" evidence="2">
    <location>
        <begin position="347"/>
        <end position="366"/>
    </location>
</feature>
<gene>
    <name evidence="3" type="ORF">TM35_000112300</name>
</gene>
<dbReference type="VEuPathDB" id="TriTrypDB:TM35_000112300"/>
<accession>A0A1X0NYB6</accession>
<feature type="coiled-coil region" evidence="1">
    <location>
        <begin position="509"/>
        <end position="536"/>
    </location>
</feature>
<evidence type="ECO:0000256" key="2">
    <source>
        <dbReference type="SAM" id="MobiDB-lite"/>
    </source>
</evidence>
<organism evidence="3 4">
    <name type="scientific">Trypanosoma theileri</name>
    <dbReference type="NCBI Taxonomy" id="67003"/>
    <lineage>
        <taxon>Eukaryota</taxon>
        <taxon>Discoba</taxon>
        <taxon>Euglenozoa</taxon>
        <taxon>Kinetoplastea</taxon>
        <taxon>Metakinetoplastina</taxon>
        <taxon>Trypanosomatida</taxon>
        <taxon>Trypanosomatidae</taxon>
        <taxon>Trypanosoma</taxon>
    </lineage>
</organism>
<feature type="coiled-coil region" evidence="1">
    <location>
        <begin position="278"/>
        <end position="312"/>
    </location>
</feature>
<feature type="compositionally biased region" description="Pro residues" evidence="2">
    <location>
        <begin position="439"/>
        <end position="486"/>
    </location>
</feature>
<feature type="region of interest" description="Disordered" evidence="2">
    <location>
        <begin position="1"/>
        <end position="22"/>
    </location>
</feature>
<sequence>MNTLIRKAERMRNSSSHRRVGEGKTRLLVPHIPVPGEDDSTAVEADDVPRRHAELESALVKNLKKQVACLEMEVAVLKRAKEQGTHQGTLSADRSGMALERCDAGYPLNMMCPLTTSHVDPFAPWMNVHDERNGNENADSNIYLERQRRSLHHADTALSQLTIQRLRLEKESVEERLRSEQQEKEMLAAENVKLRAALRVSEKKEEELHQLHKYTLNALNTEQGKRRELEDKLSAVGTPNTKDNEETKSNKDIMYEKEYYRVQTDRLRVSLSEGLVRSEELEKQLRAERSQVATVEAKLRIALDEVQRLQRVITDKASVYERMDQHYIEVWTKLQMAIEDCDTLHEELRRRQGESSSPSSSGSIGETLRGLERISSGLKSGVLLADVSGGAIGMDTSDNVSKAAKSPSSFPKHSEPITTTSTSNTNTTNTNTNTNTTGVPPPPTASVPAPPTATVPPPPTASVPAPPTATVPPPPTASVPAPPPTATVPEAVPLQTQSNPVGVPQPPSQKTIDQELEEVERKIREEEEALLSYLKTRKA</sequence>
<dbReference type="Proteomes" id="UP000192257">
    <property type="component" value="Unassembled WGS sequence"/>
</dbReference>
<dbReference type="EMBL" id="NBCO01000011">
    <property type="protein sequence ID" value="ORC89696.1"/>
    <property type="molecule type" value="Genomic_DNA"/>
</dbReference>
<protein>
    <submittedName>
        <fullName evidence="3">Uncharacterized protein</fullName>
    </submittedName>
</protein>
<dbReference type="STRING" id="67003.A0A1X0NYB6"/>
<proteinExistence type="predicted"/>
<keyword evidence="4" id="KW-1185">Reference proteome</keyword>
<feature type="coiled-coil region" evidence="1">
    <location>
        <begin position="163"/>
        <end position="197"/>
    </location>
</feature>
<feature type="region of interest" description="Disordered" evidence="2">
    <location>
        <begin position="398"/>
        <end position="490"/>
    </location>
</feature>
<evidence type="ECO:0000313" key="4">
    <source>
        <dbReference type="Proteomes" id="UP000192257"/>
    </source>
</evidence>
<comment type="caution">
    <text evidence="3">The sequence shown here is derived from an EMBL/GenBank/DDBJ whole genome shotgun (WGS) entry which is preliminary data.</text>
</comment>
<reference evidence="3 4" key="1">
    <citation type="submission" date="2017-03" db="EMBL/GenBank/DDBJ databases">
        <title>An alternative strategy for trypanosome survival in the mammalian bloodstream revealed through genome and transcriptome analysis of the ubiquitous bovine parasite Trypanosoma (Megatrypanum) theileri.</title>
        <authorList>
            <person name="Kelly S."/>
            <person name="Ivens A."/>
            <person name="Mott A."/>
            <person name="O'Neill E."/>
            <person name="Emms D."/>
            <person name="Macleod O."/>
            <person name="Voorheis P."/>
            <person name="Matthews J."/>
            <person name="Matthews K."/>
            <person name="Carrington M."/>
        </authorList>
    </citation>
    <scope>NUCLEOTIDE SEQUENCE [LARGE SCALE GENOMIC DNA]</scope>
    <source>
        <strain evidence="3">Edinburgh</strain>
    </source>
</reference>
<dbReference type="AlphaFoldDB" id="A0A1X0NYB6"/>
<feature type="compositionally biased region" description="Basic and acidic residues" evidence="2">
    <location>
        <begin position="1"/>
        <end position="12"/>
    </location>
</feature>